<keyword evidence="2" id="KW-1185">Reference proteome</keyword>
<accession>A0A1Z4V1U8</accession>
<proteinExistence type="predicted"/>
<dbReference type="EMBL" id="AP018316">
    <property type="protein sequence ID" value="BAZ85414.1"/>
    <property type="molecule type" value="Genomic_DNA"/>
</dbReference>
<evidence type="ECO:0000313" key="2">
    <source>
        <dbReference type="Proteomes" id="UP000218702"/>
    </source>
</evidence>
<name>A0A1Z4V1U8_9CYAN</name>
<gene>
    <name evidence="1" type="ORF">NIES806_16170</name>
</gene>
<reference evidence="1 2" key="1">
    <citation type="submission" date="2017-06" db="EMBL/GenBank/DDBJ databases">
        <title>Genome sequencing of cyanobaciteial culture collection at National Institute for Environmental Studies (NIES).</title>
        <authorList>
            <person name="Hirose Y."/>
            <person name="Shimura Y."/>
            <person name="Fujisawa T."/>
            <person name="Nakamura Y."/>
            <person name="Kawachi M."/>
        </authorList>
    </citation>
    <scope>NUCLEOTIDE SEQUENCE [LARGE SCALE GENOMIC DNA]</scope>
    <source>
        <strain evidence="1 2">NIES-806</strain>
    </source>
</reference>
<sequence>MWGNILIPEVDLLSVTTDNDPTVSISDLRNPAQLAVRVDDYPGFAQFKPVAVIEVPTDLEPYDKYNAVHFDQQSKREAYQYLRRIKLSKK</sequence>
<evidence type="ECO:0000313" key="1">
    <source>
        <dbReference type="EMBL" id="BAZ85414.1"/>
    </source>
</evidence>
<organism evidence="1 2">
    <name type="scientific">Dolichospermum compactum NIES-806</name>
    <dbReference type="NCBI Taxonomy" id="1973481"/>
    <lineage>
        <taxon>Bacteria</taxon>
        <taxon>Bacillati</taxon>
        <taxon>Cyanobacteriota</taxon>
        <taxon>Cyanophyceae</taxon>
        <taxon>Nostocales</taxon>
        <taxon>Aphanizomenonaceae</taxon>
        <taxon>Dolichospermum</taxon>
        <taxon>Dolichospermum compactum</taxon>
    </lineage>
</organism>
<protein>
    <submittedName>
        <fullName evidence="1">Uncharacterized protein</fullName>
    </submittedName>
</protein>
<dbReference type="Proteomes" id="UP000218702">
    <property type="component" value="Chromosome"/>
</dbReference>
<dbReference type="KEGG" id="dcm:NIES806_16170"/>
<dbReference type="AlphaFoldDB" id="A0A1Z4V1U8"/>